<keyword evidence="3" id="KW-1185">Reference proteome</keyword>
<name>A0A1H3P4C4_9EURY</name>
<proteinExistence type="predicted"/>
<dbReference type="PANTHER" id="PTHR30006">
    <property type="entry name" value="THIAMINE-BINDING PERIPLASMIC PROTEIN-RELATED"/>
    <property type="match status" value="1"/>
</dbReference>
<dbReference type="InterPro" id="IPR006059">
    <property type="entry name" value="SBP"/>
</dbReference>
<evidence type="ECO:0000313" key="3">
    <source>
        <dbReference type="Proteomes" id="UP000199079"/>
    </source>
</evidence>
<dbReference type="Pfam" id="PF13416">
    <property type="entry name" value="SBP_bac_8"/>
    <property type="match status" value="1"/>
</dbReference>
<evidence type="ECO:0000313" key="2">
    <source>
        <dbReference type="EMBL" id="SDY95880.1"/>
    </source>
</evidence>
<organism evidence="2 3">
    <name type="scientific">Halopenitus persicus</name>
    <dbReference type="NCBI Taxonomy" id="1048396"/>
    <lineage>
        <taxon>Archaea</taxon>
        <taxon>Methanobacteriati</taxon>
        <taxon>Methanobacteriota</taxon>
        <taxon>Stenosarchaea group</taxon>
        <taxon>Halobacteria</taxon>
        <taxon>Halobacteriales</taxon>
        <taxon>Haloferacaceae</taxon>
        <taxon>Halopenitus</taxon>
    </lineage>
</organism>
<dbReference type="PROSITE" id="PS51318">
    <property type="entry name" value="TAT"/>
    <property type="match status" value="1"/>
</dbReference>
<gene>
    <name evidence="2" type="ORF">SAMN05216564_11910</name>
</gene>
<dbReference type="EMBL" id="FNPC01000019">
    <property type="protein sequence ID" value="SDY95880.1"/>
    <property type="molecule type" value="Genomic_DNA"/>
</dbReference>
<keyword evidence="1" id="KW-0732">Signal</keyword>
<dbReference type="PANTHER" id="PTHR30006:SF2">
    <property type="entry name" value="ABC TRANSPORTER SUBSTRATE-BINDING PROTEIN"/>
    <property type="match status" value="1"/>
</dbReference>
<reference evidence="3" key="1">
    <citation type="submission" date="2016-10" db="EMBL/GenBank/DDBJ databases">
        <authorList>
            <person name="Varghese N."/>
            <person name="Submissions S."/>
        </authorList>
    </citation>
    <scope>NUCLEOTIDE SEQUENCE [LARGE SCALE GENOMIC DNA]</scope>
    <source>
        <strain evidence="3">DC30,IBRC 10041,KCTC 4046</strain>
    </source>
</reference>
<accession>A0A1H3P4C4</accession>
<dbReference type="InterPro" id="IPR006311">
    <property type="entry name" value="TAT_signal"/>
</dbReference>
<evidence type="ECO:0000256" key="1">
    <source>
        <dbReference type="ARBA" id="ARBA00022729"/>
    </source>
</evidence>
<protein>
    <submittedName>
        <fullName evidence="2">Putative spermidine/putrescine transport system substrate-binding protein</fullName>
    </submittedName>
</protein>
<sequence length="366" mass="40448">MTTNVMPREDNQWLSRRGIVKSSGALAATLSLAGCLGGGGSGDGAPDSLTFATWGGTWQDVCQKAALDPFAEETGIEINYMVGSESERFQRLVAQEDNPPFDAAQYPTEYLARGENEDMFYSLDSELIPVYDKVPDTFKSDSWLVHHFTASALVYNTNTFDSPPEDMGVYLDTDYKGRVALGEPTQRSPAFDLMAFSLYLTDGESYKEIDEAFEMYKEVVDTMDPKFPGATEQYGKLFANDEIDIGRIWAARSASWAADGTAIDYVLPPNGSMTYSAGHAIPKNISENKLSAVGDLIQAFYTSDASKTFANDMNYPTVNPDVEYSEEVQSNVPTMDDIDNLLMPDFEWVGSNRDDWTTRANEIIQG</sequence>
<dbReference type="SUPFAM" id="SSF53850">
    <property type="entry name" value="Periplasmic binding protein-like II"/>
    <property type="match status" value="1"/>
</dbReference>
<dbReference type="Gene3D" id="3.40.190.10">
    <property type="entry name" value="Periplasmic binding protein-like II"/>
    <property type="match status" value="2"/>
</dbReference>
<dbReference type="Proteomes" id="UP000199079">
    <property type="component" value="Unassembled WGS sequence"/>
</dbReference>
<dbReference type="AlphaFoldDB" id="A0A1H3P4C4"/>